<dbReference type="Proteomes" id="UP000243686">
    <property type="component" value="Unassembled WGS sequence"/>
</dbReference>
<gene>
    <name evidence="1" type="ORF">X801_05955</name>
</gene>
<dbReference type="AlphaFoldDB" id="A0A1S8WUR4"/>
<evidence type="ECO:0000313" key="1">
    <source>
        <dbReference type="EMBL" id="OON18194.1"/>
    </source>
</evidence>
<evidence type="ECO:0000313" key="2">
    <source>
        <dbReference type="Proteomes" id="UP000243686"/>
    </source>
</evidence>
<feature type="non-terminal residue" evidence="1">
    <location>
        <position position="182"/>
    </location>
</feature>
<accession>A0A1S8WUR4</accession>
<protein>
    <submittedName>
        <fullName evidence="1">Uncharacterized protein</fullName>
    </submittedName>
</protein>
<reference evidence="1 2" key="1">
    <citation type="submission" date="2015-03" db="EMBL/GenBank/DDBJ databases">
        <title>Draft genome of the nematode, Opisthorchis viverrini.</title>
        <authorList>
            <person name="Mitreva M."/>
        </authorList>
    </citation>
    <scope>NUCLEOTIDE SEQUENCE [LARGE SCALE GENOMIC DNA]</scope>
    <source>
        <strain evidence="1">Khon Kaen</strain>
    </source>
</reference>
<name>A0A1S8WUR4_OPIVI</name>
<proteinExistence type="predicted"/>
<dbReference type="EMBL" id="KV894433">
    <property type="protein sequence ID" value="OON18194.1"/>
    <property type="molecule type" value="Genomic_DNA"/>
</dbReference>
<organism evidence="1 2">
    <name type="scientific">Opisthorchis viverrini</name>
    <name type="common">Southeast Asian liver fluke</name>
    <dbReference type="NCBI Taxonomy" id="6198"/>
    <lineage>
        <taxon>Eukaryota</taxon>
        <taxon>Metazoa</taxon>
        <taxon>Spiralia</taxon>
        <taxon>Lophotrochozoa</taxon>
        <taxon>Platyhelminthes</taxon>
        <taxon>Trematoda</taxon>
        <taxon>Digenea</taxon>
        <taxon>Opisthorchiida</taxon>
        <taxon>Opisthorchiata</taxon>
        <taxon>Opisthorchiidae</taxon>
        <taxon>Opisthorchis</taxon>
    </lineage>
</organism>
<sequence>MLKARRKVVFADMMPHRVNLHANEKVCRESVQVLTAPRHSIYDLANFYFFVVTLGLIRMCCCDTEEVTTYRNILVGSDATTRYVSNGPSLLCRISTAMNGNSTFSGPAVDSMSTSLLLAILCTTCDVVLFSVTTASCEQLILNLELISGSRERPDICIKASVINAVIGDPKGFPHLRWCTCS</sequence>
<keyword evidence="2" id="KW-1185">Reference proteome</keyword>